<dbReference type="EMBL" id="CASHTH010001942">
    <property type="protein sequence ID" value="CAI8022155.1"/>
    <property type="molecule type" value="Genomic_DNA"/>
</dbReference>
<sequence>MGEVESLLEFMSRSLERATDQEVLSLEKQMSDQVERVTQLYGNPVGKFPYQSCHSWWLAVGQRLSRLFKLRYLSLRKEVSDHGTSIVNVIELLFPFIFLSTSLPHIVYLYHCRKK</sequence>
<comment type="caution">
    <text evidence="2">The sequence shown here is derived from an EMBL/GenBank/DDBJ whole genome shotgun (WGS) entry which is preliminary data.</text>
</comment>
<accession>A0AA35S2D9</accession>
<keyword evidence="1" id="KW-0812">Transmembrane</keyword>
<organism evidence="2 3">
    <name type="scientific">Geodia barretti</name>
    <name type="common">Barrett's horny sponge</name>
    <dbReference type="NCBI Taxonomy" id="519541"/>
    <lineage>
        <taxon>Eukaryota</taxon>
        <taxon>Metazoa</taxon>
        <taxon>Porifera</taxon>
        <taxon>Demospongiae</taxon>
        <taxon>Heteroscleromorpha</taxon>
        <taxon>Tetractinellida</taxon>
        <taxon>Astrophorina</taxon>
        <taxon>Geodiidae</taxon>
        <taxon>Geodia</taxon>
    </lineage>
</organism>
<evidence type="ECO:0000313" key="3">
    <source>
        <dbReference type="Proteomes" id="UP001174909"/>
    </source>
</evidence>
<dbReference type="AlphaFoldDB" id="A0AA35S2D9"/>
<evidence type="ECO:0000256" key="1">
    <source>
        <dbReference type="SAM" id="Phobius"/>
    </source>
</evidence>
<dbReference type="Proteomes" id="UP001174909">
    <property type="component" value="Unassembled WGS sequence"/>
</dbReference>
<proteinExistence type="predicted"/>
<gene>
    <name evidence="2" type="ORF">GBAR_LOCUS13030</name>
</gene>
<keyword evidence="1" id="KW-1133">Transmembrane helix</keyword>
<reference evidence="2" key="1">
    <citation type="submission" date="2023-03" db="EMBL/GenBank/DDBJ databases">
        <authorList>
            <person name="Steffen K."/>
            <person name="Cardenas P."/>
        </authorList>
    </citation>
    <scope>NUCLEOTIDE SEQUENCE</scope>
</reference>
<keyword evidence="1" id="KW-0472">Membrane</keyword>
<evidence type="ECO:0000313" key="2">
    <source>
        <dbReference type="EMBL" id="CAI8022155.1"/>
    </source>
</evidence>
<name>A0AA35S2D9_GEOBA</name>
<protein>
    <submittedName>
        <fullName evidence="2">Uncharacterized protein</fullName>
    </submittedName>
</protein>
<keyword evidence="3" id="KW-1185">Reference proteome</keyword>
<feature type="transmembrane region" description="Helical" evidence="1">
    <location>
        <begin position="92"/>
        <end position="110"/>
    </location>
</feature>